<dbReference type="AlphaFoldDB" id="A0A5C3M273"/>
<accession>A0A5C3M273</accession>
<feature type="transmembrane region" description="Helical" evidence="1">
    <location>
        <begin position="36"/>
        <end position="55"/>
    </location>
</feature>
<keyword evidence="3" id="KW-1185">Reference proteome</keyword>
<keyword evidence="1" id="KW-1133">Transmembrane helix</keyword>
<evidence type="ECO:0000256" key="1">
    <source>
        <dbReference type="SAM" id="Phobius"/>
    </source>
</evidence>
<protein>
    <submittedName>
        <fullName evidence="2">Uncharacterized protein</fullName>
    </submittedName>
</protein>
<sequence>MFILSSYLFVFIFSWLSALTTFWGSLTSSRFLRSSILSGFAFTLYSCLILSLLSSPRFFCINLYSYLMCYYILCTCTAFQ</sequence>
<feature type="transmembrane region" description="Helical" evidence="1">
    <location>
        <begin position="6"/>
        <end position="24"/>
    </location>
</feature>
<dbReference type="EMBL" id="ML213624">
    <property type="protein sequence ID" value="TFK35111.1"/>
    <property type="molecule type" value="Genomic_DNA"/>
</dbReference>
<keyword evidence="1" id="KW-0472">Membrane</keyword>
<reference evidence="2 3" key="1">
    <citation type="journal article" date="2019" name="Nat. Ecol. Evol.">
        <title>Megaphylogeny resolves global patterns of mushroom evolution.</title>
        <authorList>
            <person name="Varga T."/>
            <person name="Krizsan K."/>
            <person name="Foldi C."/>
            <person name="Dima B."/>
            <person name="Sanchez-Garcia M."/>
            <person name="Sanchez-Ramirez S."/>
            <person name="Szollosi G.J."/>
            <person name="Szarkandi J.G."/>
            <person name="Papp V."/>
            <person name="Albert L."/>
            <person name="Andreopoulos W."/>
            <person name="Angelini C."/>
            <person name="Antonin V."/>
            <person name="Barry K.W."/>
            <person name="Bougher N.L."/>
            <person name="Buchanan P."/>
            <person name="Buyck B."/>
            <person name="Bense V."/>
            <person name="Catcheside P."/>
            <person name="Chovatia M."/>
            <person name="Cooper J."/>
            <person name="Damon W."/>
            <person name="Desjardin D."/>
            <person name="Finy P."/>
            <person name="Geml J."/>
            <person name="Haridas S."/>
            <person name="Hughes K."/>
            <person name="Justo A."/>
            <person name="Karasinski D."/>
            <person name="Kautmanova I."/>
            <person name="Kiss B."/>
            <person name="Kocsube S."/>
            <person name="Kotiranta H."/>
            <person name="LaButti K.M."/>
            <person name="Lechner B.E."/>
            <person name="Liimatainen K."/>
            <person name="Lipzen A."/>
            <person name="Lukacs Z."/>
            <person name="Mihaltcheva S."/>
            <person name="Morgado L.N."/>
            <person name="Niskanen T."/>
            <person name="Noordeloos M.E."/>
            <person name="Ohm R.A."/>
            <person name="Ortiz-Santana B."/>
            <person name="Ovrebo C."/>
            <person name="Racz N."/>
            <person name="Riley R."/>
            <person name="Savchenko A."/>
            <person name="Shiryaev A."/>
            <person name="Soop K."/>
            <person name="Spirin V."/>
            <person name="Szebenyi C."/>
            <person name="Tomsovsky M."/>
            <person name="Tulloss R.E."/>
            <person name="Uehling J."/>
            <person name="Grigoriev I.V."/>
            <person name="Vagvolgyi C."/>
            <person name="Papp T."/>
            <person name="Martin F.M."/>
            <person name="Miettinen O."/>
            <person name="Hibbett D.S."/>
            <person name="Nagy L.G."/>
        </authorList>
    </citation>
    <scope>NUCLEOTIDE SEQUENCE [LARGE SCALE GENOMIC DNA]</scope>
    <source>
        <strain evidence="2 3">CBS 166.37</strain>
    </source>
</reference>
<keyword evidence="1" id="KW-0812">Transmembrane</keyword>
<evidence type="ECO:0000313" key="3">
    <source>
        <dbReference type="Proteomes" id="UP000308652"/>
    </source>
</evidence>
<name>A0A5C3M273_9AGAR</name>
<evidence type="ECO:0000313" key="2">
    <source>
        <dbReference type="EMBL" id="TFK35111.1"/>
    </source>
</evidence>
<dbReference type="Proteomes" id="UP000308652">
    <property type="component" value="Unassembled WGS sequence"/>
</dbReference>
<proteinExistence type="predicted"/>
<gene>
    <name evidence="2" type="ORF">BDQ12DRAFT_324253</name>
</gene>
<organism evidence="2 3">
    <name type="scientific">Crucibulum laeve</name>
    <dbReference type="NCBI Taxonomy" id="68775"/>
    <lineage>
        <taxon>Eukaryota</taxon>
        <taxon>Fungi</taxon>
        <taxon>Dikarya</taxon>
        <taxon>Basidiomycota</taxon>
        <taxon>Agaricomycotina</taxon>
        <taxon>Agaricomycetes</taxon>
        <taxon>Agaricomycetidae</taxon>
        <taxon>Agaricales</taxon>
        <taxon>Agaricineae</taxon>
        <taxon>Nidulariaceae</taxon>
        <taxon>Crucibulum</taxon>
    </lineage>
</organism>